<keyword evidence="4" id="KW-1185">Reference proteome</keyword>
<gene>
    <name evidence="3" type="ORF">HLVA_01860</name>
</gene>
<reference evidence="3 4" key="1">
    <citation type="submission" date="2022-11" db="EMBL/GenBank/DDBJ databases">
        <title>Haliovirga abyssi gen. nov., sp. nov., a mesophilic fermentative bacterium isolated from the Iheya North hydrothermal field and the proposal of Haliovirgaceae fam. nov.</title>
        <authorList>
            <person name="Miyazaki U."/>
            <person name="Tame A."/>
            <person name="Miyazaki J."/>
            <person name="Takai K."/>
            <person name="Sawayama S."/>
            <person name="Kitajima M."/>
            <person name="Okamoto A."/>
            <person name="Nakagawa S."/>
        </authorList>
    </citation>
    <scope>NUCLEOTIDE SEQUENCE [LARGE SCALE GENOMIC DNA]</scope>
    <source>
        <strain evidence="3 4">IC12</strain>
    </source>
</reference>
<dbReference type="InterPro" id="IPR003797">
    <property type="entry name" value="DegV"/>
</dbReference>
<evidence type="ECO:0000259" key="2">
    <source>
        <dbReference type="PROSITE" id="PS51480"/>
    </source>
</evidence>
<dbReference type="InterPro" id="IPR048394">
    <property type="entry name" value="FakA-like_M"/>
</dbReference>
<dbReference type="Pfam" id="PF02734">
    <property type="entry name" value="Dak2"/>
    <property type="match status" value="1"/>
</dbReference>
<dbReference type="AlphaFoldDB" id="A0AAU9DIK4"/>
<dbReference type="Pfam" id="PF13684">
    <property type="entry name" value="FakA-like_C"/>
    <property type="match status" value="1"/>
</dbReference>
<dbReference type="Gene3D" id="3.40.50.10170">
    <property type="match status" value="1"/>
</dbReference>
<dbReference type="InterPro" id="IPR043168">
    <property type="entry name" value="DegV_C"/>
</dbReference>
<dbReference type="InterPro" id="IPR019986">
    <property type="entry name" value="YloV-like"/>
</dbReference>
<feature type="domain" description="DhaL" evidence="2">
    <location>
        <begin position="9"/>
        <end position="202"/>
    </location>
</feature>
<dbReference type="EMBL" id="AP027059">
    <property type="protein sequence ID" value="BDU49617.1"/>
    <property type="molecule type" value="Genomic_DNA"/>
</dbReference>
<dbReference type="SMART" id="SM01121">
    <property type="entry name" value="Dak1_2"/>
    <property type="match status" value="1"/>
</dbReference>
<dbReference type="InterPro" id="IPR004007">
    <property type="entry name" value="DhaL_dom"/>
</dbReference>
<dbReference type="GO" id="GO:0006071">
    <property type="term" value="P:glycerol metabolic process"/>
    <property type="evidence" value="ECO:0007669"/>
    <property type="project" value="InterPro"/>
</dbReference>
<dbReference type="SUPFAM" id="SSF101473">
    <property type="entry name" value="DhaL-like"/>
    <property type="match status" value="1"/>
</dbReference>
<dbReference type="InterPro" id="IPR036117">
    <property type="entry name" value="DhaL_dom_sf"/>
</dbReference>
<dbReference type="PANTHER" id="PTHR33434:SF2">
    <property type="entry name" value="FATTY ACID-BINDING PROTEIN TM_1468"/>
    <property type="match status" value="1"/>
</dbReference>
<dbReference type="PANTHER" id="PTHR33434">
    <property type="entry name" value="DEGV DOMAIN-CONTAINING PROTEIN DR_1986-RELATED"/>
    <property type="match status" value="1"/>
</dbReference>
<dbReference type="Gene3D" id="3.30.1180.10">
    <property type="match status" value="1"/>
</dbReference>
<dbReference type="PROSITE" id="PS51480">
    <property type="entry name" value="DHAL"/>
    <property type="match status" value="1"/>
</dbReference>
<dbReference type="Pfam" id="PF02645">
    <property type="entry name" value="DegV"/>
    <property type="match status" value="1"/>
</dbReference>
<dbReference type="PROSITE" id="PS51482">
    <property type="entry name" value="DEGV"/>
    <property type="match status" value="1"/>
</dbReference>
<dbReference type="Pfam" id="PF21645">
    <property type="entry name" value="FakA-like_M"/>
    <property type="match status" value="1"/>
</dbReference>
<organism evidence="3 4">
    <name type="scientific">Haliovirga abyssi</name>
    <dbReference type="NCBI Taxonomy" id="2996794"/>
    <lineage>
        <taxon>Bacteria</taxon>
        <taxon>Fusobacteriati</taxon>
        <taxon>Fusobacteriota</taxon>
        <taxon>Fusobacteriia</taxon>
        <taxon>Fusobacteriales</taxon>
        <taxon>Haliovirgaceae</taxon>
        <taxon>Haliovirga</taxon>
    </lineage>
</organism>
<name>A0AAU9DIK4_9FUSO</name>
<dbReference type="GO" id="GO:0004371">
    <property type="term" value="F:glycerone kinase activity"/>
    <property type="evidence" value="ECO:0007669"/>
    <property type="project" value="InterPro"/>
</dbReference>
<evidence type="ECO:0000256" key="1">
    <source>
        <dbReference type="ARBA" id="ARBA00023121"/>
    </source>
</evidence>
<accession>A0AAU9DIK4</accession>
<dbReference type="SMART" id="SM01120">
    <property type="entry name" value="Dak2"/>
    <property type="match status" value="1"/>
</dbReference>
<dbReference type="RefSeq" id="WP_307904566.1">
    <property type="nucleotide sequence ID" value="NZ_AP027059.1"/>
</dbReference>
<evidence type="ECO:0000313" key="4">
    <source>
        <dbReference type="Proteomes" id="UP001321582"/>
    </source>
</evidence>
<protein>
    <recommendedName>
        <fullName evidence="2">DhaL domain-containing protein</fullName>
    </recommendedName>
</protein>
<evidence type="ECO:0000313" key="3">
    <source>
        <dbReference type="EMBL" id="BDU49617.1"/>
    </source>
</evidence>
<dbReference type="NCBIfam" id="TIGR00762">
    <property type="entry name" value="DegV"/>
    <property type="match status" value="1"/>
</dbReference>
<dbReference type="InterPro" id="IPR050270">
    <property type="entry name" value="DegV_domain_contain"/>
</dbReference>
<proteinExistence type="predicted"/>
<keyword evidence="1" id="KW-0446">Lipid-binding</keyword>
<dbReference type="InterPro" id="IPR033470">
    <property type="entry name" value="FakA-like_C"/>
</dbReference>
<dbReference type="NCBIfam" id="TIGR03599">
    <property type="entry name" value="YloV"/>
    <property type="match status" value="1"/>
</dbReference>
<dbReference type="KEGG" id="haby:HLVA_01860"/>
<dbReference type="SUPFAM" id="SSF82549">
    <property type="entry name" value="DAK1/DegV-like"/>
    <property type="match status" value="1"/>
</dbReference>
<sequence length="828" mass="92721">MGIKYINAIRLKKMLIAGSRWLVKHQDILNELNIYPVPDGDTGTNMSMTVKSIEEELNKFNEKQDMDSLINVVSETVLLGARGNSGTILSQIIHGFLKPLEGKEKIYAKDIAVSLDSAQKTAYEAVQEPVEGTILTVVRIVSEKANEFVKTNNDLIELLEYIKRIAEKEVENTKNLLPKLKEADVVDAGAKGFFYILEGFEKLIKDGIIIEEIEENITTKELSGIFNLSNSEEELKYKYCTEFIINGSDFDFEEFKDKLSELGDSMVAVQVANKTKAHIHTNNPGLAIEFALKHGELIMIKIDNMGVQHKSVVIKDKVEKIMINKIQNKEDGYIAVADTIEIANLFLKLGANAVIVGGQSNNPSVADISEAISKIDAKRIVLLPNNKNIISTANLASQRAGKNSLVMDTKSIVEGYFILRNKIENIEDLLNALKRNYSIEVTQAVKDTKINDLAIKKGDYIALVNNKIEIAEKKLEDIIEKISEKYIDNKTIQVSIFKGENVTQKSETKIKDKFKNIKTECFTGNQKNYFYYMYIENRDEELPEIAIVTDSTSDLEQEMINGLPVYIVPLKVNLDGEYKKEKEEITKGQFWKSLLEMDGLPKTSQPSPAEFKNLYKKLLEKGYKKIISIHISGKLSGTHQAARVARNMIGKNENDIKIIDSKTVMSSLGHLVIEAGKKAVEKENFEQIIEWVEKTKDKGLLIGSVSSLKYLEKGGRIGKAASLIGGILKMHPIVKIEDGEVYSAKKVIGDLGVYNYFEKILKEEMKKGPIIVYNLWGGTATELANAKKLFKLEEKYDKITVRGVVETGSVVGSHVGPIYGLVIYPKLN</sequence>
<dbReference type="Gene3D" id="1.25.40.340">
    <property type="match status" value="1"/>
</dbReference>
<dbReference type="GO" id="GO:0008289">
    <property type="term" value="F:lipid binding"/>
    <property type="evidence" value="ECO:0007669"/>
    <property type="project" value="UniProtKB-KW"/>
</dbReference>
<dbReference type="Proteomes" id="UP001321582">
    <property type="component" value="Chromosome"/>
</dbReference>